<proteinExistence type="predicted"/>
<evidence type="ECO:0000313" key="2">
    <source>
        <dbReference type="Proteomes" id="UP001054945"/>
    </source>
</evidence>
<dbReference type="EMBL" id="BPLR01013717">
    <property type="protein sequence ID" value="GIY63207.1"/>
    <property type="molecule type" value="Genomic_DNA"/>
</dbReference>
<organism evidence="1 2">
    <name type="scientific">Caerostris extrusa</name>
    <name type="common">Bark spider</name>
    <name type="synonym">Caerostris bankana</name>
    <dbReference type="NCBI Taxonomy" id="172846"/>
    <lineage>
        <taxon>Eukaryota</taxon>
        <taxon>Metazoa</taxon>
        <taxon>Ecdysozoa</taxon>
        <taxon>Arthropoda</taxon>
        <taxon>Chelicerata</taxon>
        <taxon>Arachnida</taxon>
        <taxon>Araneae</taxon>
        <taxon>Araneomorphae</taxon>
        <taxon>Entelegynae</taxon>
        <taxon>Araneoidea</taxon>
        <taxon>Araneidae</taxon>
        <taxon>Caerostris</taxon>
    </lineage>
</organism>
<evidence type="ECO:0000313" key="1">
    <source>
        <dbReference type="EMBL" id="GIY63207.1"/>
    </source>
</evidence>
<reference evidence="1 2" key="1">
    <citation type="submission" date="2021-06" db="EMBL/GenBank/DDBJ databases">
        <title>Caerostris extrusa draft genome.</title>
        <authorList>
            <person name="Kono N."/>
            <person name="Arakawa K."/>
        </authorList>
    </citation>
    <scope>NUCLEOTIDE SEQUENCE [LARGE SCALE GENOMIC DNA]</scope>
</reference>
<sequence length="92" mass="10066">MVILAGPPWDSITDAPPMLMSPATPTRGPYGNCERDSIMGIPDHVKDRHAHQNNCNNATLKCVPADWNLSSPIQQLLLCLILNVLQFGTDIT</sequence>
<accession>A0AAV4UZD8</accession>
<dbReference type="AlphaFoldDB" id="A0AAV4UZD8"/>
<keyword evidence="2" id="KW-1185">Reference proteome</keyword>
<gene>
    <name evidence="1" type="ORF">CEXT_489291</name>
</gene>
<dbReference type="Proteomes" id="UP001054945">
    <property type="component" value="Unassembled WGS sequence"/>
</dbReference>
<name>A0AAV4UZD8_CAEEX</name>
<protein>
    <submittedName>
        <fullName evidence="1">Uncharacterized protein</fullName>
    </submittedName>
</protein>
<comment type="caution">
    <text evidence="1">The sequence shown here is derived from an EMBL/GenBank/DDBJ whole genome shotgun (WGS) entry which is preliminary data.</text>
</comment>